<dbReference type="OrthoDB" id="247245at2759"/>
<dbReference type="PANTHER" id="PTHR10695:SF46">
    <property type="entry name" value="BIFUNCTIONAL COENZYME A SYNTHASE-RELATED"/>
    <property type="match status" value="1"/>
</dbReference>
<dbReference type="NCBIfam" id="TIGR00152">
    <property type="entry name" value="dephospho-CoA kinase"/>
    <property type="match status" value="1"/>
</dbReference>
<dbReference type="PANTHER" id="PTHR10695">
    <property type="entry name" value="DEPHOSPHO-COA KINASE-RELATED"/>
    <property type="match status" value="1"/>
</dbReference>
<evidence type="ECO:0000313" key="7">
    <source>
        <dbReference type="Proteomes" id="UP000095285"/>
    </source>
</evidence>
<dbReference type="FunCoup" id="A0A1I7V8V6">
    <property type="interactions" value="1702"/>
</dbReference>
<dbReference type="RefSeq" id="XP_003143434.1">
    <property type="nucleotide sequence ID" value="XM_003143386.2"/>
</dbReference>
<sequence length="234" mass="26710">MYLVGLTGGIATGKSTVSQIFVENRIPVIDADLIAREVVAPGKNAYKKLRQHFGNEFFDCVNGELLRKKFGDLVFSDENVRHLVNSIVHPEIRKTIVLRILQHFFRGEEFVILDLPLLFEAGYAKFLLSVVLVDCPEDIQLKRLQQRDNIDEEAAQKRINAQHPMSDKRRRATHVVDNSGTMEETRAQVLNLIREFNASKLHLIVRAVLLSALLTFFTLGYLLYHIVLLPLFDS</sequence>
<dbReference type="Proteomes" id="UP000095285">
    <property type="component" value="Unassembled WGS sequence"/>
</dbReference>
<dbReference type="CTD" id="9945276"/>
<keyword evidence="2" id="KW-0547">Nucleotide-binding</keyword>
<keyword evidence="5" id="KW-0472">Membrane</keyword>
<dbReference type="CDD" id="cd02022">
    <property type="entry name" value="DPCK"/>
    <property type="match status" value="1"/>
</dbReference>
<keyword evidence="6" id="KW-0418">Kinase</keyword>
<dbReference type="WBParaSite" id="EN70_11115">
    <property type="protein sequence ID" value="EN70_11115"/>
    <property type="gene ID" value="EN70_11115"/>
</dbReference>
<evidence type="ECO:0000256" key="2">
    <source>
        <dbReference type="ARBA" id="ARBA00022741"/>
    </source>
</evidence>
<dbReference type="InterPro" id="IPR027417">
    <property type="entry name" value="P-loop_NTPase"/>
</dbReference>
<dbReference type="HAMAP" id="MF_00376">
    <property type="entry name" value="Dephospho_CoA_kinase"/>
    <property type="match status" value="1"/>
</dbReference>
<reference evidence="8" key="2">
    <citation type="submission" date="2016-11" db="UniProtKB">
        <authorList>
            <consortium name="WormBaseParasite"/>
        </authorList>
    </citation>
    <scope>IDENTIFICATION</scope>
</reference>
<proteinExistence type="inferred from homology"/>
<evidence type="ECO:0000313" key="8">
    <source>
        <dbReference type="WBParaSite" id="EN70_11115"/>
    </source>
</evidence>
<dbReference type="PROSITE" id="PS51219">
    <property type="entry name" value="DPCK"/>
    <property type="match status" value="1"/>
</dbReference>
<keyword evidence="5" id="KW-1133">Transmembrane helix</keyword>
<keyword evidence="5" id="KW-0812">Transmembrane</keyword>
<keyword evidence="7" id="KW-1185">Reference proteome</keyword>
<accession>A0A1S0TVP7</accession>
<evidence type="ECO:0000256" key="5">
    <source>
        <dbReference type="SAM" id="Phobius"/>
    </source>
</evidence>
<dbReference type="FunFam" id="3.40.50.300:FF:000485">
    <property type="entry name" value="Dephospho-CoA kinase CAB5"/>
    <property type="match status" value="1"/>
</dbReference>
<dbReference type="eggNOG" id="KOG3220">
    <property type="taxonomic scope" value="Eukaryota"/>
</dbReference>
<dbReference type="Pfam" id="PF01121">
    <property type="entry name" value="CoaE"/>
    <property type="match status" value="1"/>
</dbReference>
<dbReference type="InterPro" id="IPR001977">
    <property type="entry name" value="Depp_CoAkinase"/>
</dbReference>
<dbReference type="InParanoid" id="A0A1I7V8V6"/>
<reference evidence="6 7" key="1">
    <citation type="submission" date="2012-04" db="EMBL/GenBank/DDBJ databases">
        <title>The Genome Sequence of Loa loa.</title>
        <authorList>
            <consortium name="The Broad Institute Genome Sequencing Platform"/>
            <consortium name="Broad Institute Genome Sequencing Center for Infectious Disease"/>
            <person name="Nutman T.B."/>
            <person name="Fink D.L."/>
            <person name="Russ C."/>
            <person name="Young S."/>
            <person name="Zeng Q."/>
            <person name="Gargeya S."/>
            <person name="Alvarado L."/>
            <person name="Berlin A."/>
            <person name="Chapman S.B."/>
            <person name="Chen Z."/>
            <person name="Freedman E."/>
            <person name="Gellesch M."/>
            <person name="Goldberg J."/>
            <person name="Griggs A."/>
            <person name="Gujja S."/>
            <person name="Heilman E.R."/>
            <person name="Heiman D."/>
            <person name="Howarth C."/>
            <person name="Mehta T."/>
            <person name="Neiman D."/>
            <person name="Pearson M."/>
            <person name="Roberts A."/>
            <person name="Saif S."/>
            <person name="Shea T."/>
            <person name="Shenoy N."/>
            <person name="Sisk P."/>
            <person name="Stolte C."/>
            <person name="Sykes S."/>
            <person name="White J."/>
            <person name="Yandava C."/>
            <person name="Haas B."/>
            <person name="Henn M.R."/>
            <person name="Nusbaum C."/>
            <person name="Birren B."/>
        </authorList>
    </citation>
    <scope>NUCLEOTIDE SEQUENCE [LARGE SCALE GENOMIC DNA]</scope>
</reference>
<dbReference type="OMA" id="CQMDIEQ"/>
<evidence type="ECO:0000256" key="3">
    <source>
        <dbReference type="ARBA" id="ARBA00022840"/>
    </source>
</evidence>
<gene>
    <name evidence="6 8" type="ORF">LOAG_07853</name>
</gene>
<evidence type="ECO:0000313" key="6">
    <source>
        <dbReference type="EMBL" id="EFO20637.1"/>
    </source>
</evidence>
<evidence type="ECO:0000256" key="4">
    <source>
        <dbReference type="ARBA" id="ARBA00044157"/>
    </source>
</evidence>
<keyword evidence="3" id="KW-0067">ATP-binding</keyword>
<dbReference type="KEGG" id="loa:LOAG_07853"/>
<feature type="transmembrane region" description="Helical" evidence="5">
    <location>
        <begin position="203"/>
        <end position="224"/>
    </location>
</feature>
<dbReference type="EMBL" id="JH712833">
    <property type="protein sequence ID" value="EFO20637.1"/>
    <property type="molecule type" value="Genomic_DNA"/>
</dbReference>
<dbReference type="GeneID" id="9945276"/>
<dbReference type="GO" id="GO:0005524">
    <property type="term" value="F:ATP binding"/>
    <property type="evidence" value="ECO:0007669"/>
    <property type="project" value="UniProtKB-KW"/>
</dbReference>
<dbReference type="Gene3D" id="3.40.50.300">
    <property type="entry name" value="P-loop containing nucleotide triphosphate hydrolases"/>
    <property type="match status" value="1"/>
</dbReference>
<evidence type="ECO:0000256" key="1">
    <source>
        <dbReference type="ARBA" id="ARBA00009018"/>
    </source>
</evidence>
<protein>
    <recommendedName>
        <fullName evidence="4">Dephospho-CoA kinase domain-containing protein</fullName>
    </recommendedName>
</protein>
<dbReference type="GO" id="GO:0004140">
    <property type="term" value="F:dephospho-CoA kinase activity"/>
    <property type="evidence" value="ECO:0007669"/>
    <property type="project" value="InterPro"/>
</dbReference>
<accession>A0A1I7V8V6</accession>
<dbReference type="STRING" id="7209.A0A1I7V8V6"/>
<dbReference type="AlphaFoldDB" id="A0A1I7V8V6"/>
<dbReference type="SUPFAM" id="SSF52540">
    <property type="entry name" value="P-loop containing nucleoside triphosphate hydrolases"/>
    <property type="match status" value="1"/>
</dbReference>
<keyword evidence="6" id="KW-0808">Transferase</keyword>
<comment type="similarity">
    <text evidence="1">Belongs to the CoaE family.</text>
</comment>
<dbReference type="GO" id="GO:0015937">
    <property type="term" value="P:coenzyme A biosynthetic process"/>
    <property type="evidence" value="ECO:0007669"/>
    <property type="project" value="InterPro"/>
</dbReference>
<organism evidence="7 8">
    <name type="scientific">Loa loa</name>
    <name type="common">Eye worm</name>
    <name type="synonym">Filaria loa</name>
    <dbReference type="NCBI Taxonomy" id="7209"/>
    <lineage>
        <taxon>Eukaryota</taxon>
        <taxon>Metazoa</taxon>
        <taxon>Ecdysozoa</taxon>
        <taxon>Nematoda</taxon>
        <taxon>Chromadorea</taxon>
        <taxon>Rhabditida</taxon>
        <taxon>Spirurina</taxon>
        <taxon>Spiruromorpha</taxon>
        <taxon>Filarioidea</taxon>
        <taxon>Onchocercidae</taxon>
        <taxon>Loa</taxon>
    </lineage>
</organism>
<name>A0A1I7V8V6_LOALO</name>
<dbReference type="GO" id="GO:0005737">
    <property type="term" value="C:cytoplasm"/>
    <property type="evidence" value="ECO:0007669"/>
    <property type="project" value="UniProtKB-ARBA"/>
</dbReference>